<proteinExistence type="predicted"/>
<dbReference type="InterPro" id="IPR051468">
    <property type="entry name" value="Fungal_SecMetab_SDRs"/>
</dbReference>
<comment type="caution">
    <text evidence="1">The sequence shown here is derived from an EMBL/GenBank/DDBJ whole genome shotgun (WGS) entry which is preliminary data.</text>
</comment>
<name>A0A552UJI4_9SPHN</name>
<dbReference type="PANTHER" id="PTHR43544">
    <property type="entry name" value="SHORT-CHAIN DEHYDROGENASE/REDUCTASE"/>
    <property type="match status" value="1"/>
</dbReference>
<dbReference type="OrthoDB" id="9785826at2"/>
<dbReference type="Proteomes" id="UP000317894">
    <property type="component" value="Unassembled WGS sequence"/>
</dbReference>
<evidence type="ECO:0000313" key="1">
    <source>
        <dbReference type="EMBL" id="TRW18345.1"/>
    </source>
</evidence>
<dbReference type="InterPro" id="IPR036291">
    <property type="entry name" value="NAD(P)-bd_dom_sf"/>
</dbReference>
<gene>
    <name evidence="1" type="ORF">FMM06_02380</name>
</gene>
<sequence>MRAVVVGASGGIGGALVEALALRGEVTGLTRADLDLTDPASITSAAARIDRPLDLVIVATGSLGAPEKALRDLDATRLADQFAVNAIGPALVAQAFLPKLRTDRRTGFAVLSARVGSIADNRLGGWHAYRASKAALNQLVRTMAIEHARRCPLGVCVALHPGTVDTGLSAPFQRGVRELFTPAVAAGHLLTVLDGLQPADTGGFFAWDGSAIAF</sequence>
<protein>
    <submittedName>
        <fullName evidence="1">SDR family NAD(P)-dependent oxidoreductase</fullName>
    </submittedName>
</protein>
<dbReference type="AlphaFoldDB" id="A0A552UJI4"/>
<dbReference type="Pfam" id="PF00106">
    <property type="entry name" value="adh_short"/>
    <property type="match status" value="1"/>
</dbReference>
<dbReference type="EMBL" id="VJWA01000001">
    <property type="protein sequence ID" value="TRW18345.1"/>
    <property type="molecule type" value="Genomic_DNA"/>
</dbReference>
<evidence type="ECO:0000313" key="2">
    <source>
        <dbReference type="Proteomes" id="UP000317894"/>
    </source>
</evidence>
<dbReference type="SUPFAM" id="SSF51735">
    <property type="entry name" value="NAD(P)-binding Rossmann-fold domains"/>
    <property type="match status" value="1"/>
</dbReference>
<organism evidence="1 2">
    <name type="scientific">Glacieibacterium frigidum</name>
    <dbReference type="NCBI Taxonomy" id="2593303"/>
    <lineage>
        <taxon>Bacteria</taxon>
        <taxon>Pseudomonadati</taxon>
        <taxon>Pseudomonadota</taxon>
        <taxon>Alphaproteobacteria</taxon>
        <taxon>Sphingomonadales</taxon>
        <taxon>Sphingosinicellaceae</taxon>
        <taxon>Glacieibacterium</taxon>
    </lineage>
</organism>
<keyword evidence="2" id="KW-1185">Reference proteome</keyword>
<dbReference type="InterPro" id="IPR002347">
    <property type="entry name" value="SDR_fam"/>
</dbReference>
<reference evidence="1 2" key="1">
    <citation type="submission" date="2019-07" db="EMBL/GenBank/DDBJ databases">
        <title>Novel species isolated from glacier.</title>
        <authorList>
            <person name="Liu Q."/>
            <person name="Xin Y.-H."/>
        </authorList>
    </citation>
    <scope>NUCLEOTIDE SEQUENCE [LARGE SCALE GENOMIC DNA]</scope>
    <source>
        <strain evidence="1 2">LB1R16</strain>
    </source>
</reference>
<accession>A0A552UJI4</accession>
<dbReference type="PRINTS" id="PR00081">
    <property type="entry name" value="GDHRDH"/>
</dbReference>
<dbReference type="GO" id="GO:0016491">
    <property type="term" value="F:oxidoreductase activity"/>
    <property type="evidence" value="ECO:0007669"/>
    <property type="project" value="TreeGrafter"/>
</dbReference>
<dbReference type="PANTHER" id="PTHR43544:SF12">
    <property type="entry name" value="NAD(P)-BINDING ROSSMANN-FOLD SUPERFAMILY PROTEIN"/>
    <property type="match status" value="1"/>
</dbReference>
<dbReference type="GO" id="GO:0005737">
    <property type="term" value="C:cytoplasm"/>
    <property type="evidence" value="ECO:0007669"/>
    <property type="project" value="TreeGrafter"/>
</dbReference>
<dbReference type="Gene3D" id="3.40.50.720">
    <property type="entry name" value="NAD(P)-binding Rossmann-like Domain"/>
    <property type="match status" value="1"/>
</dbReference>